<comment type="caution">
    <text evidence="9">The sequence shown here is derived from an EMBL/GenBank/DDBJ whole genome shotgun (WGS) entry which is preliminary data.</text>
</comment>
<sequence length="359" mass="41936">MGISSKELDKILNDPEKVANFCDLVYVYEDQLSIIRKKQGKGFIYKKGNKKLTHKKTLERIKKLVIPPAWENVKIATNANAHLQVIGEDQKKRKQYLYHELWNKIRNSTKFYKMNAFGKALPVIREKVDNDLKQKGLPKKKVLALIVRLMDETHIRIGSDHYAKSNNSYGLSTMRTRHLKTVDHKMKFHFVGKKGKKHRITIKSKRLQRLILQCKEIPGWELFQYYDADQQHHSIDSGMVNAYIHDLSGDRFSAKDFRTWAATTLFFESLYMAGIEEDEAKNKTNILQAYDVAAKALGNTRNVCKKYYIHPEIVRKYKTNEIASYFEGLNRRKEQPYFSKEEGAVLTIIKDYKIDLDNP</sequence>
<comment type="catalytic activity">
    <reaction evidence="1">
        <text>ATP-independent breakage of single-stranded DNA, followed by passage and rejoining.</text>
        <dbReference type="EC" id="5.6.2.1"/>
    </reaction>
</comment>
<accession>A0ABT6FPC7</accession>
<dbReference type="RefSeq" id="WP_277898851.1">
    <property type="nucleotide sequence ID" value="NZ_JAPMUA010000001.1"/>
</dbReference>
<dbReference type="Proteomes" id="UP001153642">
    <property type="component" value="Unassembled WGS sequence"/>
</dbReference>
<keyword evidence="10" id="KW-1185">Reference proteome</keyword>
<feature type="domain" description="DNA topoisomerase IB N-terminal" evidence="8">
    <location>
        <begin position="43"/>
        <end position="89"/>
    </location>
</feature>
<evidence type="ECO:0000259" key="8">
    <source>
        <dbReference type="Pfam" id="PF21338"/>
    </source>
</evidence>
<dbReference type="SUPFAM" id="SSF55869">
    <property type="entry name" value="DNA topoisomerase I domain"/>
    <property type="match status" value="1"/>
</dbReference>
<keyword evidence="5" id="KW-0238">DNA-binding</keyword>
<dbReference type="SUPFAM" id="SSF56349">
    <property type="entry name" value="DNA breaking-rejoining enzymes"/>
    <property type="match status" value="1"/>
</dbReference>
<dbReference type="Gene3D" id="3.90.15.10">
    <property type="entry name" value="Topoisomerase I, Chain A, domain 3"/>
    <property type="match status" value="1"/>
</dbReference>
<evidence type="ECO:0000256" key="3">
    <source>
        <dbReference type="ARBA" id="ARBA00012891"/>
    </source>
</evidence>
<dbReference type="InterPro" id="IPR013500">
    <property type="entry name" value="TopoI_cat_euk"/>
</dbReference>
<dbReference type="Gene3D" id="1.10.132.120">
    <property type="match status" value="1"/>
</dbReference>
<evidence type="ECO:0000259" key="7">
    <source>
        <dbReference type="Pfam" id="PF01028"/>
    </source>
</evidence>
<name>A0ABT6FPC7_9FLAO</name>
<evidence type="ECO:0000256" key="4">
    <source>
        <dbReference type="ARBA" id="ARBA00023029"/>
    </source>
</evidence>
<feature type="domain" description="DNA topoisomerase I catalytic core eukaryotic-type" evidence="7">
    <location>
        <begin position="105"/>
        <end position="323"/>
    </location>
</feature>
<protein>
    <recommendedName>
        <fullName evidence="3">DNA topoisomerase</fullName>
        <ecNumber evidence="3">5.6.2.1</ecNumber>
    </recommendedName>
</protein>
<dbReference type="InterPro" id="IPR011010">
    <property type="entry name" value="DNA_brk_join_enz"/>
</dbReference>
<comment type="similarity">
    <text evidence="2">Belongs to the type IB topoisomerase family.</text>
</comment>
<gene>
    <name evidence="9" type="ORF">OSR52_04520</name>
</gene>
<evidence type="ECO:0000313" key="9">
    <source>
        <dbReference type="EMBL" id="MDG3585122.1"/>
    </source>
</evidence>
<organism evidence="9 10">
    <name type="scientific">Galbibacter pacificus</name>
    <dbReference type="NCBI Taxonomy" id="2996052"/>
    <lineage>
        <taxon>Bacteria</taxon>
        <taxon>Pseudomonadati</taxon>
        <taxon>Bacteroidota</taxon>
        <taxon>Flavobacteriia</taxon>
        <taxon>Flavobacteriales</taxon>
        <taxon>Flavobacteriaceae</taxon>
        <taxon>Galbibacter</taxon>
    </lineage>
</organism>
<proteinExistence type="inferred from homology"/>
<evidence type="ECO:0000256" key="2">
    <source>
        <dbReference type="ARBA" id="ARBA00006645"/>
    </source>
</evidence>
<dbReference type="InterPro" id="IPR014711">
    <property type="entry name" value="TopoI_cat_a-hlx-sub_euk"/>
</dbReference>
<dbReference type="PRINTS" id="PR00416">
    <property type="entry name" value="EUTPISMRASEI"/>
</dbReference>
<dbReference type="EC" id="5.6.2.1" evidence="3"/>
<keyword evidence="6" id="KW-0413">Isomerase</keyword>
<dbReference type="EMBL" id="JAPMUA010000001">
    <property type="protein sequence ID" value="MDG3585122.1"/>
    <property type="molecule type" value="Genomic_DNA"/>
</dbReference>
<dbReference type="InterPro" id="IPR035447">
    <property type="entry name" value="DNA_topo_I_N_sf"/>
</dbReference>
<evidence type="ECO:0000256" key="5">
    <source>
        <dbReference type="ARBA" id="ARBA00023125"/>
    </source>
</evidence>
<evidence type="ECO:0000313" key="10">
    <source>
        <dbReference type="Proteomes" id="UP001153642"/>
    </source>
</evidence>
<dbReference type="Gene3D" id="3.30.66.10">
    <property type="entry name" value="DNA topoisomerase I domain"/>
    <property type="match status" value="1"/>
</dbReference>
<dbReference type="InterPro" id="IPR001631">
    <property type="entry name" value="TopoI"/>
</dbReference>
<dbReference type="PROSITE" id="PS52038">
    <property type="entry name" value="TOPO_IB_2"/>
    <property type="match status" value="1"/>
</dbReference>
<evidence type="ECO:0000256" key="6">
    <source>
        <dbReference type="ARBA" id="ARBA00023235"/>
    </source>
</evidence>
<evidence type="ECO:0000256" key="1">
    <source>
        <dbReference type="ARBA" id="ARBA00000213"/>
    </source>
</evidence>
<dbReference type="InterPro" id="IPR049331">
    <property type="entry name" value="Top1B_N_bact"/>
</dbReference>
<reference evidence="9" key="1">
    <citation type="submission" date="2022-11" db="EMBL/GenBank/DDBJ databases">
        <title>High-quality draft genome sequence of Galbibacter sp. strain CMA-7.</title>
        <authorList>
            <person name="Wei L."/>
            <person name="Dong C."/>
            <person name="Shao Z."/>
        </authorList>
    </citation>
    <scope>NUCLEOTIDE SEQUENCE</scope>
    <source>
        <strain evidence="9">CMA-7</strain>
    </source>
</reference>
<dbReference type="Pfam" id="PF21338">
    <property type="entry name" value="Top1B_N_bact"/>
    <property type="match status" value="1"/>
</dbReference>
<keyword evidence="4" id="KW-0799">Topoisomerase</keyword>
<dbReference type="Pfam" id="PF01028">
    <property type="entry name" value="Topoisom_I"/>
    <property type="match status" value="1"/>
</dbReference>